<dbReference type="Proteomes" id="UP000607653">
    <property type="component" value="Unassembled WGS sequence"/>
</dbReference>
<dbReference type="PROSITE" id="PS51644">
    <property type="entry name" value="HTH_OST"/>
    <property type="match status" value="1"/>
</dbReference>
<sequence>MLAHCQKLVTEILEECPEGFNMGSFKRLFLVRYGYPLDHQILGYQKLAALLQNVPGVRIEATYILPARTFSQDCYPEAIIPNVLGNSGSGKASNSVSELSDSARKGNDCDPLWEELGPISETDKEHSDSGGDDRSPLQGSEGQGKTGINEKASSLSQILDSWLCIKDDNGRRDRSQNCDELVDYSRTCSKPSDSSGVEVKGKKGKEIIGPVDVNNDFLSDKEHSDSGDDSSPLRGSEGQEKTRINEKDGGRKDQRQNCNEVVDCSRAD</sequence>
<name>A0A822XQ07_NELNU</name>
<dbReference type="EMBL" id="DUZY01000001">
    <property type="protein sequence ID" value="DAD22530.1"/>
    <property type="molecule type" value="Genomic_DNA"/>
</dbReference>
<feature type="region of interest" description="Disordered" evidence="1">
    <location>
        <begin position="89"/>
        <end position="152"/>
    </location>
</feature>
<feature type="compositionally biased region" description="Basic and acidic residues" evidence="1">
    <location>
        <begin position="121"/>
        <end position="135"/>
    </location>
</feature>
<evidence type="ECO:0000256" key="1">
    <source>
        <dbReference type="SAM" id="MobiDB-lite"/>
    </source>
</evidence>
<accession>A0A822XQ07</accession>
<reference evidence="3 4" key="1">
    <citation type="journal article" date="2020" name="Mol. Biol. Evol.">
        <title>Distinct Expression and Methylation Patterns for Genes with Different Fates following a Single Whole-Genome Duplication in Flowering Plants.</title>
        <authorList>
            <person name="Shi T."/>
            <person name="Rahmani R.S."/>
            <person name="Gugger P.F."/>
            <person name="Wang M."/>
            <person name="Li H."/>
            <person name="Zhang Y."/>
            <person name="Li Z."/>
            <person name="Wang Q."/>
            <person name="Van de Peer Y."/>
            <person name="Marchal K."/>
            <person name="Chen J."/>
        </authorList>
    </citation>
    <scope>NUCLEOTIDE SEQUENCE [LARGE SCALE GENOMIC DNA]</scope>
    <source>
        <tissue evidence="3">Leaf</tissue>
    </source>
</reference>
<feature type="region of interest" description="Disordered" evidence="1">
    <location>
        <begin position="187"/>
        <end position="268"/>
    </location>
</feature>
<protein>
    <recommendedName>
        <fullName evidence="2">HTH OST-type domain-containing protein</fullName>
    </recommendedName>
</protein>
<feature type="compositionally biased region" description="Basic and acidic residues" evidence="1">
    <location>
        <begin position="237"/>
        <end position="255"/>
    </location>
</feature>
<dbReference type="AlphaFoldDB" id="A0A822XQ07"/>
<dbReference type="CDD" id="cd08824">
    <property type="entry name" value="LOTUS"/>
    <property type="match status" value="1"/>
</dbReference>
<keyword evidence="4" id="KW-1185">Reference proteome</keyword>
<proteinExistence type="predicted"/>
<dbReference type="Gene3D" id="3.30.420.610">
    <property type="entry name" value="LOTUS domain-like"/>
    <property type="match status" value="1"/>
</dbReference>
<evidence type="ECO:0000313" key="4">
    <source>
        <dbReference type="Proteomes" id="UP000607653"/>
    </source>
</evidence>
<comment type="caution">
    <text evidence="3">The sequence shown here is derived from an EMBL/GenBank/DDBJ whole genome shotgun (WGS) entry which is preliminary data.</text>
</comment>
<evidence type="ECO:0000259" key="2">
    <source>
        <dbReference type="PROSITE" id="PS51644"/>
    </source>
</evidence>
<dbReference type="InterPro" id="IPR041966">
    <property type="entry name" value="LOTUS-like"/>
</dbReference>
<gene>
    <name evidence="3" type="ORF">HUJ06_023993</name>
</gene>
<organism evidence="3 4">
    <name type="scientific">Nelumbo nucifera</name>
    <name type="common">Sacred lotus</name>
    <dbReference type="NCBI Taxonomy" id="4432"/>
    <lineage>
        <taxon>Eukaryota</taxon>
        <taxon>Viridiplantae</taxon>
        <taxon>Streptophyta</taxon>
        <taxon>Embryophyta</taxon>
        <taxon>Tracheophyta</taxon>
        <taxon>Spermatophyta</taxon>
        <taxon>Magnoliopsida</taxon>
        <taxon>Proteales</taxon>
        <taxon>Nelumbonaceae</taxon>
        <taxon>Nelumbo</taxon>
    </lineage>
</organism>
<dbReference type="InterPro" id="IPR025605">
    <property type="entry name" value="OST-HTH/LOTUS_dom"/>
</dbReference>
<feature type="domain" description="HTH OST-type" evidence="2">
    <location>
        <begin position="1"/>
        <end position="75"/>
    </location>
</feature>
<evidence type="ECO:0000313" key="3">
    <source>
        <dbReference type="EMBL" id="DAD22530.1"/>
    </source>
</evidence>
<dbReference type="Pfam" id="PF12872">
    <property type="entry name" value="OST-HTH"/>
    <property type="match status" value="1"/>
</dbReference>
<feature type="compositionally biased region" description="Polar residues" evidence="1">
    <location>
        <begin position="89"/>
        <end position="100"/>
    </location>
</feature>